<keyword evidence="1" id="KW-0812">Transmembrane</keyword>
<dbReference type="AlphaFoldDB" id="A0A3B1KGX3"/>
<dbReference type="PANTHER" id="PTHR33444:SF2">
    <property type="entry name" value="MARVEL DOMAIN-CONTAINING PROTEIN"/>
    <property type="match status" value="1"/>
</dbReference>
<reference evidence="2" key="3">
    <citation type="submission" date="2025-08" db="UniProtKB">
        <authorList>
            <consortium name="Ensembl"/>
        </authorList>
    </citation>
    <scope>IDENTIFICATION</scope>
</reference>
<keyword evidence="1" id="KW-1133">Transmembrane helix</keyword>
<feature type="transmembrane region" description="Helical" evidence="1">
    <location>
        <begin position="27"/>
        <end position="51"/>
    </location>
</feature>
<feature type="transmembrane region" description="Helical" evidence="1">
    <location>
        <begin position="97"/>
        <end position="123"/>
    </location>
</feature>
<dbReference type="Ensembl" id="ENSAMXT00000037474.1">
    <property type="protein sequence ID" value="ENSAMXP00000053798.1"/>
    <property type="gene ID" value="ENSAMXG00000033418.1"/>
</dbReference>
<feature type="transmembrane region" description="Helical" evidence="1">
    <location>
        <begin position="143"/>
        <end position="174"/>
    </location>
</feature>
<reference evidence="2" key="4">
    <citation type="submission" date="2025-09" db="UniProtKB">
        <authorList>
            <consortium name="Ensembl"/>
        </authorList>
    </citation>
    <scope>IDENTIFICATION</scope>
</reference>
<organism evidence="2 3">
    <name type="scientific">Astyanax mexicanus</name>
    <name type="common">Blind cave fish</name>
    <name type="synonym">Astyanax fasciatus mexicanus</name>
    <dbReference type="NCBI Taxonomy" id="7994"/>
    <lineage>
        <taxon>Eukaryota</taxon>
        <taxon>Metazoa</taxon>
        <taxon>Chordata</taxon>
        <taxon>Craniata</taxon>
        <taxon>Vertebrata</taxon>
        <taxon>Euteleostomi</taxon>
        <taxon>Actinopterygii</taxon>
        <taxon>Neopterygii</taxon>
        <taxon>Teleostei</taxon>
        <taxon>Ostariophysi</taxon>
        <taxon>Characiformes</taxon>
        <taxon>Characoidei</taxon>
        <taxon>Acestrorhamphidae</taxon>
        <taxon>Acestrorhamphinae</taxon>
        <taxon>Astyanax</taxon>
    </lineage>
</organism>
<dbReference type="PANTHER" id="PTHR33444">
    <property type="entry name" value="SI:DKEY-19B23.12-RELATED"/>
    <property type="match status" value="1"/>
</dbReference>
<dbReference type="InterPro" id="IPR040350">
    <property type="entry name" value="TMEM272"/>
</dbReference>
<reference evidence="3" key="2">
    <citation type="journal article" date="2014" name="Nat. Commun.">
        <title>The cavefish genome reveals candidate genes for eye loss.</title>
        <authorList>
            <person name="McGaugh S.E."/>
            <person name="Gross J.B."/>
            <person name="Aken B."/>
            <person name="Blin M."/>
            <person name="Borowsky R."/>
            <person name="Chalopin D."/>
            <person name="Hinaux H."/>
            <person name="Jeffery W.R."/>
            <person name="Keene A."/>
            <person name="Ma L."/>
            <person name="Minx P."/>
            <person name="Murphy D."/>
            <person name="O'Quin K.E."/>
            <person name="Retaux S."/>
            <person name="Rohner N."/>
            <person name="Searle S.M."/>
            <person name="Stahl B.A."/>
            <person name="Tabin C."/>
            <person name="Volff J.N."/>
            <person name="Yoshizawa M."/>
            <person name="Warren W.C."/>
        </authorList>
    </citation>
    <scope>NUCLEOTIDE SEQUENCE [LARGE SCALE GENOMIC DNA]</scope>
    <source>
        <strain evidence="3">female</strain>
    </source>
</reference>
<feature type="transmembrane region" description="Helical" evidence="1">
    <location>
        <begin position="63"/>
        <end position="85"/>
    </location>
</feature>
<name>A0A3B1KGX3_ASTMX</name>
<evidence type="ECO:0000313" key="2">
    <source>
        <dbReference type="Ensembl" id="ENSAMXP00000053798.1"/>
    </source>
</evidence>
<keyword evidence="3" id="KW-1185">Reference proteome</keyword>
<keyword evidence="1" id="KW-0472">Membrane</keyword>
<dbReference type="GeneTree" id="ENSGT00940000165960"/>
<reference evidence="3" key="1">
    <citation type="submission" date="2013-03" db="EMBL/GenBank/DDBJ databases">
        <authorList>
            <person name="Jeffery W."/>
            <person name="Warren W."/>
            <person name="Wilson R.K."/>
        </authorList>
    </citation>
    <scope>NUCLEOTIDE SEQUENCE</scope>
    <source>
        <strain evidence="3">female</strain>
    </source>
</reference>
<evidence type="ECO:0000313" key="3">
    <source>
        <dbReference type="Proteomes" id="UP000018467"/>
    </source>
</evidence>
<accession>A0A3B1KGX3</accession>
<evidence type="ECO:0000256" key="1">
    <source>
        <dbReference type="SAM" id="Phobius"/>
    </source>
</evidence>
<dbReference type="InParanoid" id="A0A3B1KGX3"/>
<sequence length="180" mass="20252">MTKYEIPFSLAFADLARWLDVIRSMSLPYFLLFKLLLVSLPIAQIAIGVVYLKDCPKQNYIPLYLVVCGVFSIVLALLSCLPCSAKQEDGSKGGMNILCSVWNGLVSTFMFCWFICGSVWIYSIYPPNYNSTFIAEPYCNKTLYLFAFWTTTVTYILLGLLLVAGCCGLVYMCVCVKGRR</sequence>
<protein>
    <submittedName>
        <fullName evidence="2">Si:dkey-19b23.12</fullName>
    </submittedName>
</protein>
<dbReference type="Bgee" id="ENSAMXG00000033418">
    <property type="expression patterns" value="Expressed in pharyngeal gill and 6 other cell types or tissues"/>
</dbReference>
<dbReference type="STRING" id="7994.ENSAMXP00000053798"/>
<dbReference type="Proteomes" id="UP000018467">
    <property type="component" value="Unassembled WGS sequence"/>
</dbReference>
<proteinExistence type="predicted"/>